<evidence type="ECO:0000256" key="2">
    <source>
        <dbReference type="ARBA" id="ARBA00022475"/>
    </source>
</evidence>
<feature type="transmembrane region" description="Helical" evidence="6">
    <location>
        <begin position="399"/>
        <end position="422"/>
    </location>
</feature>
<dbReference type="InterPro" id="IPR050833">
    <property type="entry name" value="Poly_Biosynth_Transport"/>
</dbReference>
<evidence type="ECO:0008006" key="9">
    <source>
        <dbReference type="Google" id="ProtNLM"/>
    </source>
</evidence>
<feature type="transmembrane region" description="Helical" evidence="6">
    <location>
        <begin position="87"/>
        <end position="107"/>
    </location>
</feature>
<proteinExistence type="predicted"/>
<keyword evidence="2" id="KW-1003">Cell membrane</keyword>
<feature type="transmembrane region" description="Helical" evidence="6">
    <location>
        <begin position="372"/>
        <end position="393"/>
    </location>
</feature>
<feature type="transmembrane region" description="Helical" evidence="6">
    <location>
        <begin position="12"/>
        <end position="34"/>
    </location>
</feature>
<dbReference type="Proteomes" id="UP000381093">
    <property type="component" value="Unassembled WGS sequence"/>
</dbReference>
<keyword evidence="5 6" id="KW-0472">Membrane</keyword>
<feature type="transmembrane region" description="Helical" evidence="6">
    <location>
        <begin position="119"/>
        <end position="139"/>
    </location>
</feature>
<feature type="transmembrane region" description="Helical" evidence="6">
    <location>
        <begin position="307"/>
        <end position="333"/>
    </location>
</feature>
<accession>A0A5E7D5Z6</accession>
<evidence type="ECO:0000256" key="3">
    <source>
        <dbReference type="ARBA" id="ARBA00022692"/>
    </source>
</evidence>
<evidence type="ECO:0000313" key="8">
    <source>
        <dbReference type="Proteomes" id="UP000381093"/>
    </source>
</evidence>
<evidence type="ECO:0000313" key="7">
    <source>
        <dbReference type="EMBL" id="VVO03334.1"/>
    </source>
</evidence>
<name>A0A5E7D5Z6_PSEFL</name>
<dbReference type="EMBL" id="CABVHW010000008">
    <property type="protein sequence ID" value="VVO03334.1"/>
    <property type="molecule type" value="Genomic_DNA"/>
</dbReference>
<dbReference type="AlphaFoldDB" id="A0A5E7D5Z6"/>
<evidence type="ECO:0000256" key="4">
    <source>
        <dbReference type="ARBA" id="ARBA00022989"/>
    </source>
</evidence>
<gene>
    <name evidence="7" type="ORF">PS710_02845</name>
</gene>
<organism evidence="7 8">
    <name type="scientific">Pseudomonas fluorescens</name>
    <dbReference type="NCBI Taxonomy" id="294"/>
    <lineage>
        <taxon>Bacteria</taxon>
        <taxon>Pseudomonadati</taxon>
        <taxon>Pseudomonadota</taxon>
        <taxon>Gammaproteobacteria</taxon>
        <taxon>Pseudomonadales</taxon>
        <taxon>Pseudomonadaceae</taxon>
        <taxon>Pseudomonas</taxon>
    </lineage>
</organism>
<dbReference type="PANTHER" id="PTHR30250">
    <property type="entry name" value="PST FAMILY PREDICTED COLANIC ACID TRANSPORTER"/>
    <property type="match status" value="1"/>
</dbReference>
<feature type="transmembrane region" description="Helical" evidence="6">
    <location>
        <begin position="180"/>
        <end position="201"/>
    </location>
</feature>
<keyword evidence="3 6" id="KW-0812">Transmembrane</keyword>
<sequence>MIERIKQLSKNRFLRNVAIVATGTAGAQAIAMAFSPIITRLYGPEIFGLLGSFLAILTVLTPMAALAYPIAIVLPEDDEDAKGLARLSVLIALVTSALAAVIITLSNDWMLKIFGLEELGSFLLLIPLAMLFSGLHQVIEQWVIRKKMFRLIAKVAMAQSLILNSCKAGLGLIYPVAAPLVILSTISSLFFAALLGCGVNLRSTKSNSEKNKDQLGLYALAKKYKDFPIFRAPEVTLNAASQGLPVLMLAAFFGPAAAGFYALGRTVLAMPSTLLGKSIGDVFYPRLAEAAHKNEDISKLVVQATKALALAGLVPFGLVIALGPWLFSLVFGAEWNIAGEYARWLAIWCFFGFINTPSVKALPVLNAQSLHLFSSILMLVARALALAAGYYFFKSDLLAVIFFSVSGAILNLLLVVVTINLCRRRRPAS</sequence>
<keyword evidence="4 6" id="KW-1133">Transmembrane helix</keyword>
<evidence type="ECO:0000256" key="1">
    <source>
        <dbReference type="ARBA" id="ARBA00004651"/>
    </source>
</evidence>
<reference evidence="7 8" key="1">
    <citation type="submission" date="2019-09" db="EMBL/GenBank/DDBJ databases">
        <authorList>
            <person name="Chandra G."/>
            <person name="Truman W A."/>
        </authorList>
    </citation>
    <scope>NUCLEOTIDE SEQUENCE [LARGE SCALE GENOMIC DNA]</scope>
    <source>
        <strain evidence="7">PS710</strain>
    </source>
</reference>
<dbReference type="GO" id="GO:0005886">
    <property type="term" value="C:plasma membrane"/>
    <property type="evidence" value="ECO:0007669"/>
    <property type="project" value="UniProtKB-SubCell"/>
</dbReference>
<dbReference type="PANTHER" id="PTHR30250:SF28">
    <property type="entry name" value="POLYSACCHARIDE BIOSYNTHESIS PROTEIN"/>
    <property type="match status" value="1"/>
</dbReference>
<protein>
    <recommendedName>
        <fullName evidence="9">Polysaccharide biosynthesis protein</fullName>
    </recommendedName>
</protein>
<feature type="transmembrane region" description="Helical" evidence="6">
    <location>
        <begin position="345"/>
        <end position="365"/>
    </location>
</feature>
<evidence type="ECO:0000256" key="5">
    <source>
        <dbReference type="ARBA" id="ARBA00023136"/>
    </source>
</evidence>
<feature type="transmembrane region" description="Helical" evidence="6">
    <location>
        <begin position="46"/>
        <end position="75"/>
    </location>
</feature>
<evidence type="ECO:0000256" key="6">
    <source>
        <dbReference type="SAM" id="Phobius"/>
    </source>
</evidence>
<comment type="subcellular location">
    <subcellularLocation>
        <location evidence="1">Cell membrane</location>
        <topology evidence="1">Multi-pass membrane protein</topology>
    </subcellularLocation>
</comment>
<dbReference type="Pfam" id="PF13440">
    <property type="entry name" value="Polysacc_synt_3"/>
    <property type="match status" value="1"/>
</dbReference>